<evidence type="ECO:0000313" key="2">
    <source>
        <dbReference type="Proteomes" id="UP001418222"/>
    </source>
</evidence>
<proteinExistence type="predicted"/>
<reference evidence="1 2" key="1">
    <citation type="journal article" date="2022" name="Nat. Plants">
        <title>Genomes of leafy and leafless Platanthera orchids illuminate the evolution of mycoheterotrophy.</title>
        <authorList>
            <person name="Li M.H."/>
            <person name="Liu K.W."/>
            <person name="Li Z."/>
            <person name="Lu H.C."/>
            <person name="Ye Q.L."/>
            <person name="Zhang D."/>
            <person name="Wang J.Y."/>
            <person name="Li Y.F."/>
            <person name="Zhong Z.M."/>
            <person name="Liu X."/>
            <person name="Yu X."/>
            <person name="Liu D.K."/>
            <person name="Tu X.D."/>
            <person name="Liu B."/>
            <person name="Hao Y."/>
            <person name="Liao X.Y."/>
            <person name="Jiang Y.T."/>
            <person name="Sun W.H."/>
            <person name="Chen J."/>
            <person name="Chen Y.Q."/>
            <person name="Ai Y."/>
            <person name="Zhai J.W."/>
            <person name="Wu S.S."/>
            <person name="Zhou Z."/>
            <person name="Hsiao Y.Y."/>
            <person name="Wu W.L."/>
            <person name="Chen Y.Y."/>
            <person name="Lin Y.F."/>
            <person name="Hsu J.L."/>
            <person name="Li C.Y."/>
            <person name="Wang Z.W."/>
            <person name="Zhao X."/>
            <person name="Zhong W.Y."/>
            <person name="Ma X.K."/>
            <person name="Ma L."/>
            <person name="Huang J."/>
            <person name="Chen G.Z."/>
            <person name="Huang M.Z."/>
            <person name="Huang L."/>
            <person name="Peng D.H."/>
            <person name="Luo Y.B."/>
            <person name="Zou S.Q."/>
            <person name="Chen S.P."/>
            <person name="Lan S."/>
            <person name="Tsai W.C."/>
            <person name="Van de Peer Y."/>
            <person name="Liu Z.J."/>
        </authorList>
    </citation>
    <scope>NUCLEOTIDE SEQUENCE [LARGE SCALE GENOMIC DNA]</scope>
    <source>
        <strain evidence="1">Lor287</strain>
    </source>
</reference>
<name>A0AAP0BVF4_9ASPA</name>
<dbReference type="CDD" id="cd09272">
    <property type="entry name" value="RNase_HI_RT_Ty1"/>
    <property type="match status" value="1"/>
</dbReference>
<protein>
    <submittedName>
        <fullName evidence="1">UDP-sugar pyrophosphorylase</fullName>
    </submittedName>
</protein>
<accession>A0AAP0BVF4</accession>
<evidence type="ECO:0000313" key="1">
    <source>
        <dbReference type="EMBL" id="KAK8951796.1"/>
    </source>
</evidence>
<keyword evidence="2" id="KW-1185">Reference proteome</keyword>
<dbReference type="EMBL" id="JBBWWQ010000003">
    <property type="protein sequence ID" value="KAK8951796.1"/>
    <property type="molecule type" value="Genomic_DNA"/>
</dbReference>
<dbReference type="AlphaFoldDB" id="A0AAP0BVF4"/>
<dbReference type="Gene3D" id="2.160.10.30">
    <property type="match status" value="1"/>
</dbReference>
<organism evidence="1 2">
    <name type="scientific">Platanthera zijinensis</name>
    <dbReference type="NCBI Taxonomy" id="2320716"/>
    <lineage>
        <taxon>Eukaryota</taxon>
        <taxon>Viridiplantae</taxon>
        <taxon>Streptophyta</taxon>
        <taxon>Embryophyta</taxon>
        <taxon>Tracheophyta</taxon>
        <taxon>Spermatophyta</taxon>
        <taxon>Magnoliopsida</taxon>
        <taxon>Liliopsida</taxon>
        <taxon>Asparagales</taxon>
        <taxon>Orchidaceae</taxon>
        <taxon>Orchidoideae</taxon>
        <taxon>Orchideae</taxon>
        <taxon>Orchidinae</taxon>
        <taxon>Platanthera</taxon>
    </lineage>
</organism>
<dbReference type="FunFam" id="2.160.10.30:FF:000001">
    <property type="entry name" value="UDP-sugar pyrophosphorylase"/>
    <property type="match status" value="1"/>
</dbReference>
<sequence>MLDFGEVYDHPLSLFCDNKPAIYISRNPVFHERMKHIEVDCHFIREEILRNHICTPFVTSERELADFFAKPVTPFEELAVRSSNDGLRDSRSCGLVINRSSSLAISRSSGLAGVKIADPATMVFNGQEVEIWPRITWKPKWALTFSDVQKKVKEGCSFSQRSTMVLNGPNFYLQGLSLDGTLIIHAVNEAQVQVSGSVQNKGWVLMPIDYKDKSLPEEISIRGFVIEKLEQLEIAGRENSGSSD</sequence>
<gene>
    <name evidence="1" type="primary">USP</name>
    <name evidence="1" type="ORF">KSP39_PZI003444</name>
</gene>
<dbReference type="Proteomes" id="UP001418222">
    <property type="component" value="Unassembled WGS sequence"/>
</dbReference>
<comment type="caution">
    <text evidence="1">The sequence shown here is derived from an EMBL/GenBank/DDBJ whole genome shotgun (WGS) entry which is preliminary data.</text>
</comment>